<dbReference type="PROSITE" id="PS51257">
    <property type="entry name" value="PROKAR_LIPOPROTEIN"/>
    <property type="match status" value="1"/>
</dbReference>
<accession>A0A098BZB4</accession>
<dbReference type="KEGG" id="pbt:ING2E5B_0754"/>
<dbReference type="EMBL" id="LN515532">
    <property type="protein sequence ID" value="CEA15521.1"/>
    <property type="molecule type" value="Genomic_DNA"/>
</dbReference>
<name>A0A098BZB4_9BACT</name>
<dbReference type="HOGENOM" id="CLU_1330935_0_0_10"/>
<dbReference type="OrthoDB" id="1017066at2"/>
<dbReference type="Gene3D" id="2.40.50.500">
    <property type="entry name" value="NigD-like N-terminal OB domain"/>
    <property type="match status" value="1"/>
</dbReference>
<evidence type="ECO:0000259" key="1">
    <source>
        <dbReference type="Pfam" id="PF17415"/>
    </source>
</evidence>
<dbReference type="STRING" id="1562970.ING2E5B_0754"/>
<dbReference type="InterPro" id="IPR038143">
    <property type="entry name" value="NigD-like_C_dom_sf"/>
</dbReference>
<evidence type="ECO:0000313" key="2">
    <source>
        <dbReference type="EMBL" id="CEA15521.1"/>
    </source>
</evidence>
<organism evidence="2 3">
    <name type="scientific">Fermentimonas caenicola</name>
    <dbReference type="NCBI Taxonomy" id="1562970"/>
    <lineage>
        <taxon>Bacteria</taxon>
        <taxon>Pseudomonadati</taxon>
        <taxon>Bacteroidota</taxon>
        <taxon>Bacteroidia</taxon>
        <taxon>Bacteroidales</taxon>
        <taxon>Dysgonomonadaceae</taxon>
        <taxon>Fermentimonas</taxon>
    </lineage>
</organism>
<dbReference type="Proteomes" id="UP000032417">
    <property type="component" value="Chromosome 1"/>
</dbReference>
<protein>
    <recommendedName>
        <fullName evidence="1">NigD-like C-terminal domain-containing protein</fullName>
    </recommendedName>
</protein>
<dbReference type="InterPro" id="IPR038179">
    <property type="entry name" value="NigD-like_N_sf"/>
</dbReference>
<feature type="domain" description="NigD-like C-terminal" evidence="1">
    <location>
        <begin position="102"/>
        <end position="193"/>
    </location>
</feature>
<dbReference type="Gene3D" id="2.60.40.2370">
    <property type="entry name" value="NigD-like, C-terminal beta sandwich domain"/>
    <property type="match status" value="1"/>
</dbReference>
<sequence>MKQIAFTLLVILSLTLIQGCDKKPERMDDFLAEFATVIKQGDTYRFKLDNGKVLSPIEVKDFHGSDGDRVILYWTPLNGDKIEIKNITPVFSGDVLFEGYPENYKNDPLKIISVWVEGDYLNLILEIEYHSTPHTIALYKDTSTEGTDLYLSHSMNNDPPGYFQIMYASFRLSKLKSLNETEVPFRLFIYSNKELRQFNFTLVGAG</sequence>
<reference evidence="2 3" key="1">
    <citation type="submission" date="2014-08" db="EMBL/GenBank/DDBJ databases">
        <authorList>
            <person name="Wibberg D."/>
        </authorList>
    </citation>
    <scope>NUCLEOTIDE SEQUENCE [LARGE SCALE GENOMIC DNA]</scope>
    <source>
        <strain evidence="3">ING2-E5B</strain>
    </source>
</reference>
<keyword evidence="3" id="KW-1185">Reference proteome</keyword>
<proteinExistence type="predicted"/>
<dbReference type="InterPro" id="IPR035376">
    <property type="entry name" value="NigD_C"/>
</dbReference>
<dbReference type="Pfam" id="PF17415">
    <property type="entry name" value="NigD_C"/>
    <property type="match status" value="1"/>
</dbReference>
<gene>
    <name evidence="2" type="ORF">ING2E5B_0754</name>
</gene>
<dbReference type="AlphaFoldDB" id="A0A098BZB4"/>
<evidence type="ECO:0000313" key="3">
    <source>
        <dbReference type="Proteomes" id="UP000032417"/>
    </source>
</evidence>